<gene>
    <name evidence="8" type="ORF">HC757_18750</name>
</gene>
<name>A0A972JLF9_9GAMM</name>
<evidence type="ECO:0000259" key="7">
    <source>
        <dbReference type="PROSITE" id="PS51900"/>
    </source>
</evidence>
<keyword evidence="2" id="KW-0229">DNA integration</keyword>
<feature type="domain" description="Tyr recombinase" evidence="6">
    <location>
        <begin position="122"/>
        <end position="307"/>
    </location>
</feature>
<dbReference type="AlphaFoldDB" id="A0A972JLF9"/>
<keyword evidence="4" id="KW-0233">DNA recombination</keyword>
<evidence type="ECO:0000259" key="6">
    <source>
        <dbReference type="PROSITE" id="PS51898"/>
    </source>
</evidence>
<evidence type="ECO:0000313" key="9">
    <source>
        <dbReference type="Proteomes" id="UP000737113"/>
    </source>
</evidence>
<protein>
    <submittedName>
        <fullName evidence="8">Tyrosine-type recombinase/integrase</fullName>
    </submittedName>
</protein>
<keyword evidence="3 5" id="KW-0238">DNA-binding</keyword>
<dbReference type="PROSITE" id="PS51900">
    <property type="entry name" value="CB"/>
    <property type="match status" value="1"/>
</dbReference>
<dbReference type="Gene3D" id="1.10.443.10">
    <property type="entry name" value="Intergrase catalytic core"/>
    <property type="match status" value="1"/>
</dbReference>
<dbReference type="InterPro" id="IPR050090">
    <property type="entry name" value="Tyrosine_recombinase_XerCD"/>
</dbReference>
<comment type="caution">
    <text evidence="8">The sequence shown here is derived from an EMBL/GenBank/DDBJ whole genome shotgun (WGS) entry which is preliminary data.</text>
</comment>
<dbReference type="InterPro" id="IPR013762">
    <property type="entry name" value="Integrase-like_cat_sf"/>
</dbReference>
<comment type="similarity">
    <text evidence="1">Belongs to the 'phage' integrase family.</text>
</comment>
<dbReference type="InterPro" id="IPR002104">
    <property type="entry name" value="Integrase_catalytic"/>
</dbReference>
<evidence type="ECO:0000256" key="3">
    <source>
        <dbReference type="ARBA" id="ARBA00023125"/>
    </source>
</evidence>
<organism evidence="8 9">
    <name type="scientific">Shewanella salipaludis</name>
    <dbReference type="NCBI Taxonomy" id="2723052"/>
    <lineage>
        <taxon>Bacteria</taxon>
        <taxon>Pseudomonadati</taxon>
        <taxon>Pseudomonadota</taxon>
        <taxon>Gammaproteobacteria</taxon>
        <taxon>Alteromonadales</taxon>
        <taxon>Shewanellaceae</taxon>
        <taxon>Shewanella</taxon>
    </lineage>
</organism>
<dbReference type="EMBL" id="JAAXYH010000025">
    <property type="protein sequence ID" value="NMH67190.1"/>
    <property type="molecule type" value="Genomic_DNA"/>
</dbReference>
<accession>A0A972JLF9</accession>
<evidence type="ECO:0000313" key="8">
    <source>
        <dbReference type="EMBL" id="NMH67190.1"/>
    </source>
</evidence>
<dbReference type="Gene3D" id="1.10.150.130">
    <property type="match status" value="1"/>
</dbReference>
<evidence type="ECO:0000256" key="4">
    <source>
        <dbReference type="ARBA" id="ARBA00023172"/>
    </source>
</evidence>
<dbReference type="InterPro" id="IPR044068">
    <property type="entry name" value="CB"/>
</dbReference>
<sequence>MWLTKPNSLTLSNCIQYYLDVCRAKGQSENTVVSKEASLSLFLLWTKGHGIVDTTQIDVEVLDNYQQYLNQYRKARHGGPLCRATIRYRLTTVKVFIRTLYIKEVLVVNSTERFELPKNGRRLPKPVLSEEEVKKVLKQAEHYGLKGVRDTAIMTTYYASGIRRFELGTLALDDVDFEQCQLRVNQGKGFKDRYVPIAKDTCSWIYRYLKEVRPTLGNAYSGKALFLANNGKPFRAAQLSELVAKYIKLADVRKSGACNQYRHAAATHMVDHGADIRHVQEFLGHADLSTTQIYVHVSMAKLKEVYNRTHPAARIQD</sequence>
<dbReference type="Proteomes" id="UP000737113">
    <property type="component" value="Unassembled WGS sequence"/>
</dbReference>
<dbReference type="Pfam" id="PF00589">
    <property type="entry name" value="Phage_integrase"/>
    <property type="match status" value="1"/>
</dbReference>
<dbReference type="SUPFAM" id="SSF56349">
    <property type="entry name" value="DNA breaking-rejoining enzymes"/>
    <property type="match status" value="1"/>
</dbReference>
<dbReference type="GO" id="GO:0003677">
    <property type="term" value="F:DNA binding"/>
    <property type="evidence" value="ECO:0007669"/>
    <property type="project" value="UniProtKB-UniRule"/>
</dbReference>
<dbReference type="PANTHER" id="PTHR30349">
    <property type="entry name" value="PHAGE INTEGRASE-RELATED"/>
    <property type="match status" value="1"/>
</dbReference>
<evidence type="ECO:0000256" key="5">
    <source>
        <dbReference type="PROSITE-ProRule" id="PRU01248"/>
    </source>
</evidence>
<feature type="domain" description="Core-binding (CB)" evidence="7">
    <location>
        <begin position="9"/>
        <end position="101"/>
    </location>
</feature>
<proteinExistence type="inferred from homology"/>
<reference evidence="8" key="1">
    <citation type="submission" date="2020-04" db="EMBL/GenBank/DDBJ databases">
        <title>Description of Shewanella salipaludis sp. nov., isolated from a salt marsh.</title>
        <authorList>
            <person name="Park S."/>
            <person name="Yoon J.-H."/>
        </authorList>
    </citation>
    <scope>NUCLEOTIDE SEQUENCE</scope>
    <source>
        <strain evidence="8">SHSM-M6</strain>
    </source>
</reference>
<dbReference type="GO" id="GO:0015074">
    <property type="term" value="P:DNA integration"/>
    <property type="evidence" value="ECO:0007669"/>
    <property type="project" value="UniProtKB-KW"/>
</dbReference>
<dbReference type="PROSITE" id="PS51898">
    <property type="entry name" value="TYR_RECOMBINASE"/>
    <property type="match status" value="1"/>
</dbReference>
<dbReference type="InterPro" id="IPR010998">
    <property type="entry name" value="Integrase_recombinase_N"/>
</dbReference>
<dbReference type="PANTHER" id="PTHR30349:SF41">
    <property type="entry name" value="INTEGRASE_RECOMBINASE PROTEIN MJ0367-RELATED"/>
    <property type="match status" value="1"/>
</dbReference>
<evidence type="ECO:0000256" key="2">
    <source>
        <dbReference type="ARBA" id="ARBA00022908"/>
    </source>
</evidence>
<dbReference type="GO" id="GO:0006310">
    <property type="term" value="P:DNA recombination"/>
    <property type="evidence" value="ECO:0007669"/>
    <property type="project" value="UniProtKB-KW"/>
</dbReference>
<dbReference type="RefSeq" id="WP_169565964.1">
    <property type="nucleotide sequence ID" value="NZ_JAAXYH010000025.1"/>
</dbReference>
<dbReference type="InterPro" id="IPR011010">
    <property type="entry name" value="DNA_brk_join_enz"/>
</dbReference>
<evidence type="ECO:0000256" key="1">
    <source>
        <dbReference type="ARBA" id="ARBA00008857"/>
    </source>
</evidence>
<keyword evidence="9" id="KW-1185">Reference proteome</keyword>